<keyword evidence="4" id="KW-0233">DNA recombination</keyword>
<evidence type="ECO:0000256" key="5">
    <source>
        <dbReference type="SAM" id="MobiDB-lite"/>
    </source>
</evidence>
<feature type="region of interest" description="Disordered" evidence="5">
    <location>
        <begin position="354"/>
        <end position="374"/>
    </location>
</feature>
<evidence type="ECO:0000256" key="4">
    <source>
        <dbReference type="ARBA" id="ARBA00023172"/>
    </source>
</evidence>
<gene>
    <name evidence="8" type="ORF">PLOB_00008939</name>
</gene>
<sequence>MAGVCSRFAFATATTIEELKNCSKNENTAKRTDSWLSVWKKWCLEKKITDEIENYEPAELNTLLEHFYAEVKNKQGEDYEPESLKVMMASLDRHLKNKGYTLSIVRDREFSSSKQVLEGKAKQLRLAGRGKRPNKARQVSEEEEEILWKSGKLGGNNPESLIQTMCWLLTQHFGLRGRHEHHGMRLEDFRIMNGDDGIEFVEFAEGPTKTRPGGLSAKPRQFQPKMFQTGEGKCPVALFRQYISRRPPNLRTSGPFYLSIKYNRRADDEIWYKVQPMGENKINSMMKSIISGTSLETSEKRFSNHSARKTVVSKMKKANLERSAIAKVTGHRNIQSLDDYDEADEDEQRQLSWAISRKNSTPKPAGNTPGPCTSSAVIPHKTSSQAQNVMNSFTNCNVTFNLNNKTSPTIRPCKRRLRFIESDSDTD</sequence>
<keyword evidence="1" id="KW-1017">Isopeptide bond</keyword>
<feature type="domain" description="ZMYM2-like/QRICH1 C-terminal" evidence="6">
    <location>
        <begin position="139"/>
        <end position="290"/>
    </location>
</feature>
<organism evidence="8 9">
    <name type="scientific">Porites lobata</name>
    <dbReference type="NCBI Taxonomy" id="104759"/>
    <lineage>
        <taxon>Eukaryota</taxon>
        <taxon>Metazoa</taxon>
        <taxon>Cnidaria</taxon>
        <taxon>Anthozoa</taxon>
        <taxon>Hexacorallia</taxon>
        <taxon>Scleractinia</taxon>
        <taxon>Fungiina</taxon>
        <taxon>Poritidae</taxon>
        <taxon>Porites</taxon>
    </lineage>
</organism>
<name>A0ABN8QP30_9CNID</name>
<dbReference type="InterPro" id="IPR013762">
    <property type="entry name" value="Integrase-like_cat_sf"/>
</dbReference>
<dbReference type="InterPro" id="IPR011010">
    <property type="entry name" value="DNA_brk_join_enz"/>
</dbReference>
<evidence type="ECO:0000256" key="1">
    <source>
        <dbReference type="ARBA" id="ARBA00022499"/>
    </source>
</evidence>
<accession>A0ABN8QP30</accession>
<protein>
    <recommendedName>
        <fullName evidence="10">DUF3504 domain-containing protein</fullName>
    </recommendedName>
</protein>
<evidence type="ECO:0000259" key="7">
    <source>
        <dbReference type="Pfam" id="PF25561"/>
    </source>
</evidence>
<comment type="caution">
    <text evidence="8">The sequence shown here is derived from an EMBL/GenBank/DDBJ whole genome shotgun (WGS) entry which is preliminary data.</text>
</comment>
<dbReference type="PANTHER" id="PTHR46963:SF2">
    <property type="match status" value="1"/>
</dbReference>
<keyword evidence="3" id="KW-0832">Ubl conjugation</keyword>
<dbReference type="InterPro" id="IPR057926">
    <property type="entry name" value="QRICH1_dom"/>
</dbReference>
<dbReference type="Pfam" id="PF25561">
    <property type="entry name" value="QRICH1"/>
    <property type="match status" value="1"/>
</dbReference>
<evidence type="ECO:0000256" key="3">
    <source>
        <dbReference type="ARBA" id="ARBA00022843"/>
    </source>
</evidence>
<feature type="domain" description="QRICH1-like" evidence="7">
    <location>
        <begin position="45"/>
        <end position="119"/>
    </location>
</feature>
<dbReference type="Pfam" id="PF12012">
    <property type="entry name" value="DUF3504"/>
    <property type="match status" value="1"/>
</dbReference>
<evidence type="ECO:0000313" key="8">
    <source>
        <dbReference type="EMBL" id="CAH3167902.1"/>
    </source>
</evidence>
<dbReference type="Proteomes" id="UP001159405">
    <property type="component" value="Unassembled WGS sequence"/>
</dbReference>
<keyword evidence="9" id="KW-1185">Reference proteome</keyword>
<dbReference type="EMBL" id="CALNXK010000142">
    <property type="protein sequence ID" value="CAH3167902.1"/>
    <property type="molecule type" value="Genomic_DNA"/>
</dbReference>
<evidence type="ECO:0008006" key="10">
    <source>
        <dbReference type="Google" id="ProtNLM"/>
    </source>
</evidence>
<dbReference type="InterPro" id="IPR042838">
    <property type="entry name" value="KIAA1958"/>
</dbReference>
<evidence type="ECO:0000259" key="6">
    <source>
        <dbReference type="Pfam" id="PF12012"/>
    </source>
</evidence>
<evidence type="ECO:0000256" key="2">
    <source>
        <dbReference type="ARBA" id="ARBA00022553"/>
    </source>
</evidence>
<dbReference type="InterPro" id="IPR021893">
    <property type="entry name" value="ZMYM2-like_C"/>
</dbReference>
<dbReference type="PANTHER" id="PTHR46963">
    <property type="entry name" value="SIMILAR TO RIKEN CDNA E130308A19"/>
    <property type="match status" value="1"/>
</dbReference>
<reference evidence="8 9" key="1">
    <citation type="submission" date="2022-05" db="EMBL/GenBank/DDBJ databases">
        <authorList>
            <consortium name="Genoscope - CEA"/>
            <person name="William W."/>
        </authorList>
    </citation>
    <scope>NUCLEOTIDE SEQUENCE [LARGE SCALE GENOMIC DNA]</scope>
</reference>
<dbReference type="SUPFAM" id="SSF56349">
    <property type="entry name" value="DNA breaking-rejoining enzymes"/>
    <property type="match status" value="1"/>
</dbReference>
<keyword evidence="2" id="KW-0597">Phosphoprotein</keyword>
<dbReference type="Gene3D" id="1.10.443.10">
    <property type="entry name" value="Intergrase catalytic core"/>
    <property type="match status" value="1"/>
</dbReference>
<proteinExistence type="predicted"/>
<evidence type="ECO:0000313" key="9">
    <source>
        <dbReference type="Proteomes" id="UP001159405"/>
    </source>
</evidence>